<evidence type="ECO:0000313" key="6">
    <source>
        <dbReference type="Proteomes" id="UP001498398"/>
    </source>
</evidence>
<evidence type="ECO:0000256" key="1">
    <source>
        <dbReference type="ARBA" id="ARBA00022884"/>
    </source>
</evidence>
<feature type="domain" description="RRM" evidence="4">
    <location>
        <begin position="9"/>
        <end position="88"/>
    </location>
</feature>
<sequence>MTSNQQPNCTLYINNLNDKVHKDELRSQLLALFTTYGKVTDIVASKTPRMRGQAFLVFNDLAGATAAMRACEGMLFYDKPMHIDYAKTKSYATLKREDPNYVPPNSANASALARQNGVQENKRPREEDSTEGERQNKRDKADSDEEMEIDDDDDAPQQNAEAGSIPPAVNYPTSRLLCTNLPQEVTNDVLSVLFQQYEGYKSTHVLPSLVPNAEGTQVRMAQISFENAELSTPAKEALDGYTLKKGWAMSVVYI</sequence>
<dbReference type="Gene3D" id="3.30.70.330">
    <property type="match status" value="2"/>
</dbReference>
<comment type="caution">
    <text evidence="5">The sequence shown here is derived from an EMBL/GenBank/DDBJ whole genome shotgun (WGS) entry which is preliminary data.</text>
</comment>
<evidence type="ECO:0000313" key="5">
    <source>
        <dbReference type="EMBL" id="KAK7470710.1"/>
    </source>
</evidence>
<evidence type="ECO:0000256" key="3">
    <source>
        <dbReference type="SAM" id="MobiDB-lite"/>
    </source>
</evidence>
<proteinExistence type="predicted"/>
<dbReference type="Proteomes" id="UP001498398">
    <property type="component" value="Unassembled WGS sequence"/>
</dbReference>
<dbReference type="CDD" id="cd12246">
    <property type="entry name" value="RRM1_U1A_like"/>
    <property type="match status" value="1"/>
</dbReference>
<feature type="region of interest" description="Disordered" evidence="3">
    <location>
        <begin position="96"/>
        <end position="169"/>
    </location>
</feature>
<dbReference type="PANTHER" id="PTHR10501">
    <property type="entry name" value="U1 SMALL NUCLEAR RIBONUCLEOPROTEIN A/U2 SMALL NUCLEAR RIBONUCLEOPROTEIN B"/>
    <property type="match status" value="1"/>
</dbReference>
<reference evidence="5 6" key="1">
    <citation type="submission" date="2024-01" db="EMBL/GenBank/DDBJ databases">
        <title>A draft genome for the cacao thread blight pathogen Marasmiellus scandens.</title>
        <authorList>
            <person name="Baruah I.K."/>
            <person name="Leung J."/>
            <person name="Bukari Y."/>
            <person name="Amoako-Attah I."/>
            <person name="Meinhardt L.W."/>
            <person name="Bailey B.A."/>
            <person name="Cohen S.P."/>
        </authorList>
    </citation>
    <scope>NUCLEOTIDE SEQUENCE [LARGE SCALE GENOMIC DNA]</scope>
    <source>
        <strain evidence="5 6">GH-19</strain>
    </source>
</reference>
<dbReference type="PROSITE" id="PS50102">
    <property type="entry name" value="RRM"/>
    <property type="match status" value="2"/>
</dbReference>
<evidence type="ECO:0000256" key="2">
    <source>
        <dbReference type="PROSITE-ProRule" id="PRU00176"/>
    </source>
</evidence>
<dbReference type="InterPro" id="IPR012677">
    <property type="entry name" value="Nucleotide-bd_a/b_plait_sf"/>
</dbReference>
<gene>
    <name evidence="5" type="ORF">VKT23_002132</name>
</gene>
<dbReference type="SMART" id="SM00360">
    <property type="entry name" value="RRM"/>
    <property type="match status" value="2"/>
</dbReference>
<name>A0ABR1K3M4_9AGAR</name>
<dbReference type="InterPro" id="IPR000504">
    <property type="entry name" value="RRM_dom"/>
</dbReference>
<feature type="domain" description="RRM" evidence="4">
    <location>
        <begin position="174"/>
        <end position="254"/>
    </location>
</feature>
<evidence type="ECO:0000259" key="4">
    <source>
        <dbReference type="PROSITE" id="PS50102"/>
    </source>
</evidence>
<keyword evidence="6" id="KW-1185">Reference proteome</keyword>
<dbReference type="SUPFAM" id="SSF54928">
    <property type="entry name" value="RNA-binding domain, RBD"/>
    <property type="match status" value="1"/>
</dbReference>
<dbReference type="Pfam" id="PF00076">
    <property type="entry name" value="RRM_1"/>
    <property type="match status" value="2"/>
</dbReference>
<feature type="compositionally biased region" description="Acidic residues" evidence="3">
    <location>
        <begin position="142"/>
        <end position="155"/>
    </location>
</feature>
<feature type="compositionally biased region" description="Basic and acidic residues" evidence="3">
    <location>
        <begin position="120"/>
        <end position="141"/>
    </location>
</feature>
<dbReference type="EMBL" id="JBANRG010000002">
    <property type="protein sequence ID" value="KAK7470710.1"/>
    <property type="molecule type" value="Genomic_DNA"/>
</dbReference>
<protein>
    <recommendedName>
        <fullName evidence="4">RRM domain-containing protein</fullName>
    </recommendedName>
</protein>
<organism evidence="5 6">
    <name type="scientific">Marasmiellus scandens</name>
    <dbReference type="NCBI Taxonomy" id="2682957"/>
    <lineage>
        <taxon>Eukaryota</taxon>
        <taxon>Fungi</taxon>
        <taxon>Dikarya</taxon>
        <taxon>Basidiomycota</taxon>
        <taxon>Agaricomycotina</taxon>
        <taxon>Agaricomycetes</taxon>
        <taxon>Agaricomycetidae</taxon>
        <taxon>Agaricales</taxon>
        <taxon>Marasmiineae</taxon>
        <taxon>Omphalotaceae</taxon>
        <taxon>Marasmiellus</taxon>
    </lineage>
</organism>
<accession>A0ABR1K3M4</accession>
<dbReference type="InterPro" id="IPR035979">
    <property type="entry name" value="RBD_domain_sf"/>
</dbReference>
<keyword evidence="1 2" id="KW-0694">RNA-binding</keyword>